<dbReference type="PROSITE" id="PS50983">
    <property type="entry name" value="FE_B12_PBP"/>
    <property type="match status" value="1"/>
</dbReference>
<dbReference type="AlphaFoldDB" id="A0A147JU17"/>
<evidence type="ECO:0000259" key="1">
    <source>
        <dbReference type="PROSITE" id="PS50983"/>
    </source>
</evidence>
<dbReference type="InterPro" id="IPR002491">
    <property type="entry name" value="ABC_transptr_periplasmic_BD"/>
</dbReference>
<dbReference type="SUPFAM" id="SSF53807">
    <property type="entry name" value="Helical backbone' metal receptor"/>
    <property type="match status" value="1"/>
</dbReference>
<accession>A0A147JU17</accession>
<dbReference type="PANTHER" id="PTHR30535">
    <property type="entry name" value="VITAMIN B12-BINDING PROTEIN"/>
    <property type="match status" value="1"/>
</dbReference>
<dbReference type="Proteomes" id="UP000074294">
    <property type="component" value="Unassembled WGS sequence"/>
</dbReference>
<organism evidence="2 3">
    <name type="scientific">Hadarchaeum yellowstonense</name>
    <dbReference type="NCBI Taxonomy" id="1776334"/>
    <lineage>
        <taxon>Archaea</taxon>
        <taxon>Methanobacteriati</taxon>
        <taxon>Candidatus Hadarchaeota</taxon>
        <taxon>Candidatus Hadarchaeia</taxon>
        <taxon>Candidatus Hadarchaeales</taxon>
        <taxon>Candidatus Hadarchaeaceae</taxon>
        <taxon>Candidatus Hadarchaeum</taxon>
    </lineage>
</organism>
<dbReference type="STRING" id="1776334.APZ16_04580"/>
<sequence>MKASKAKTAGISVVAVALILALALFVLFFTGQNNPPLFGGPVSVVDALGRTVEINLPVNRVIITGKSAFPVTSVAYMFPEAASVLYGLDQRTASVPLFRLVDPNIEAKTVSDDIGAGSDSPNVEELAKLKPDVVLFKTSVKLQVAESLEALGIKAVYVDLENLDSYRRDVKLMGRIFGNEAKANSILSYYEEKYGYVLAKTSSLPQSQRPRTLLLFYSTKGGTISFNAPGAGWLQTSMIDAAGGYPLSKELGGTGWNTVSFEQIAAWNPEIIFLVTYSQNPTPSQVRDNILSDPMWRNLAAVKEGRVYAVPDDAHLIAIGSWDAPNSRWILGQLWMAKKIQPGLFADLDLVKEVKQFYMEIYGLSAAQADEILQQITGDL</sequence>
<dbReference type="EMBL" id="LQMQ01000051">
    <property type="protein sequence ID" value="KUO39944.1"/>
    <property type="molecule type" value="Genomic_DNA"/>
</dbReference>
<proteinExistence type="predicted"/>
<dbReference type="Gene3D" id="3.40.50.1980">
    <property type="entry name" value="Nitrogenase molybdenum iron protein domain"/>
    <property type="match status" value="2"/>
</dbReference>
<comment type="caution">
    <text evidence="2">The sequence shown here is derived from an EMBL/GenBank/DDBJ whole genome shotgun (WGS) entry which is preliminary data.</text>
</comment>
<dbReference type="InterPro" id="IPR050902">
    <property type="entry name" value="ABC_Transporter_SBP"/>
</dbReference>
<evidence type="ECO:0000313" key="3">
    <source>
        <dbReference type="Proteomes" id="UP000074294"/>
    </source>
</evidence>
<name>A0A147JU17_HADYE</name>
<gene>
    <name evidence="2" type="ORF">APZ16_04580</name>
</gene>
<dbReference type="PANTHER" id="PTHR30535:SF34">
    <property type="entry name" value="MOLYBDATE-BINDING PROTEIN MOLA"/>
    <property type="match status" value="1"/>
</dbReference>
<feature type="domain" description="Fe/B12 periplasmic-binding" evidence="1">
    <location>
        <begin position="73"/>
        <end position="348"/>
    </location>
</feature>
<dbReference type="Pfam" id="PF01497">
    <property type="entry name" value="Peripla_BP_2"/>
    <property type="match status" value="1"/>
</dbReference>
<reference evidence="2 3" key="1">
    <citation type="journal article" date="2016" name="Nat. Microbiol.">
        <title>Genomic inference of the metabolism of cosmopolitan subsurface Archaea, Hadesarchaea.</title>
        <authorList>
            <person name="Baker B.J."/>
            <person name="Saw J.H."/>
            <person name="Lind A.E."/>
            <person name="Lazar C.S."/>
            <person name="Hinrichs K.-U."/>
            <person name="Teske A.P."/>
            <person name="Ettema T.J."/>
        </authorList>
    </citation>
    <scope>NUCLEOTIDE SEQUENCE [LARGE SCALE GENOMIC DNA]</scope>
</reference>
<evidence type="ECO:0000313" key="2">
    <source>
        <dbReference type="EMBL" id="KUO39944.1"/>
    </source>
</evidence>
<protein>
    <recommendedName>
        <fullName evidence="1">Fe/B12 periplasmic-binding domain-containing protein</fullName>
    </recommendedName>
</protein>